<reference evidence="5 6" key="1">
    <citation type="submission" date="2017-07" db="EMBL/GenBank/DDBJ databases">
        <title>An improved, manually edited Actinidia chinensis var. chinensis (kiwifruit) genome highlights the challenges associated with draft genomes and gene prediction in plants.</title>
        <authorList>
            <person name="Pilkington S."/>
            <person name="Crowhurst R."/>
            <person name="Hilario E."/>
            <person name="Nardozza S."/>
            <person name="Fraser L."/>
            <person name="Peng Y."/>
            <person name="Gunaseelan K."/>
            <person name="Simpson R."/>
            <person name="Tahir J."/>
            <person name="Deroles S."/>
            <person name="Templeton K."/>
            <person name="Luo Z."/>
            <person name="Davy M."/>
            <person name="Cheng C."/>
            <person name="Mcneilage M."/>
            <person name="Scaglione D."/>
            <person name="Liu Y."/>
            <person name="Zhang Q."/>
            <person name="Datson P."/>
            <person name="De Silva N."/>
            <person name="Gardiner S."/>
            <person name="Bassett H."/>
            <person name="Chagne D."/>
            <person name="Mccallum J."/>
            <person name="Dzierzon H."/>
            <person name="Deng C."/>
            <person name="Wang Y.-Y."/>
            <person name="Barron N."/>
            <person name="Manako K."/>
            <person name="Bowen J."/>
            <person name="Foster T."/>
            <person name="Erridge Z."/>
            <person name="Tiffin H."/>
            <person name="Waite C."/>
            <person name="Davies K."/>
            <person name="Grierson E."/>
            <person name="Laing W."/>
            <person name="Kirk R."/>
            <person name="Chen X."/>
            <person name="Wood M."/>
            <person name="Montefiori M."/>
            <person name="Brummell D."/>
            <person name="Schwinn K."/>
            <person name="Catanach A."/>
            <person name="Fullerton C."/>
            <person name="Li D."/>
            <person name="Meiyalaghan S."/>
            <person name="Nieuwenhuizen N."/>
            <person name="Read N."/>
            <person name="Prakash R."/>
            <person name="Hunter D."/>
            <person name="Zhang H."/>
            <person name="Mckenzie M."/>
            <person name="Knabel M."/>
            <person name="Harris A."/>
            <person name="Allan A."/>
            <person name="Chen A."/>
            <person name="Janssen B."/>
            <person name="Plunkett B."/>
            <person name="Dwamena C."/>
            <person name="Voogd C."/>
            <person name="Leif D."/>
            <person name="Lafferty D."/>
            <person name="Souleyre E."/>
            <person name="Varkonyi-Gasic E."/>
            <person name="Gambi F."/>
            <person name="Hanley J."/>
            <person name="Yao J.-L."/>
            <person name="Cheung J."/>
            <person name="David K."/>
            <person name="Warren B."/>
            <person name="Marsh K."/>
            <person name="Snowden K."/>
            <person name="Lin-Wang K."/>
            <person name="Brian L."/>
            <person name="Martinez-Sanchez M."/>
            <person name="Wang M."/>
            <person name="Ileperuma N."/>
            <person name="Macnee N."/>
            <person name="Campin R."/>
            <person name="Mcatee P."/>
            <person name="Drummond R."/>
            <person name="Espley R."/>
            <person name="Ireland H."/>
            <person name="Wu R."/>
            <person name="Atkinson R."/>
            <person name="Karunairetnam S."/>
            <person name="Bulley S."/>
            <person name="Chunkath S."/>
            <person name="Hanley Z."/>
            <person name="Storey R."/>
            <person name="Thrimawithana A."/>
            <person name="Thomson S."/>
            <person name="David C."/>
            <person name="Testolin R."/>
        </authorList>
    </citation>
    <scope>NUCLEOTIDE SEQUENCE [LARGE SCALE GENOMIC DNA]</scope>
    <source>
        <strain evidence="6">cv. Red5</strain>
        <tissue evidence="5">Young leaf</tissue>
    </source>
</reference>
<evidence type="ECO:0000259" key="4">
    <source>
        <dbReference type="PROSITE" id="PS51649"/>
    </source>
</evidence>
<protein>
    <submittedName>
        <fullName evidence="5">BTB/POZ domain-containing protein</fullName>
    </submittedName>
</protein>
<dbReference type="EMBL" id="NKQK01000006">
    <property type="protein sequence ID" value="PSS28703.1"/>
    <property type="molecule type" value="Genomic_DNA"/>
</dbReference>
<dbReference type="PROSITE" id="PS51649">
    <property type="entry name" value="NPH3"/>
    <property type="match status" value="1"/>
</dbReference>
<dbReference type="UniPathway" id="UPA00143"/>
<comment type="caution">
    <text evidence="5">The sequence shown here is derived from an EMBL/GenBank/DDBJ whole genome shotgun (WGS) entry which is preliminary data.</text>
</comment>
<sequence>MDCQKLSLEACTHAAQNVRLSLRVIVQVLFFEQLQLKNSIASCFLVSDNFDGSRQLRSGLVGTTEGGGGSTTAVRENQLLKVEMDSMRMQVTKLEKECVDMRKEIEKLGLGRGKGSSVWGSVSKRLGFKMKSQMYSA</sequence>
<dbReference type="OMA" id="TWGAVSK"/>
<dbReference type="PANTHER" id="PTHR32370">
    <property type="entry name" value="OS12G0117600 PROTEIN"/>
    <property type="match status" value="1"/>
</dbReference>
<dbReference type="InterPro" id="IPR027356">
    <property type="entry name" value="NPH3_dom"/>
</dbReference>
<dbReference type="InParanoid" id="A0A2R6RF92"/>
<accession>A0A2R6RF92</accession>
<reference evidence="6" key="2">
    <citation type="journal article" date="2018" name="BMC Genomics">
        <title>A manually annotated Actinidia chinensis var. chinensis (kiwifruit) genome highlights the challenges associated with draft genomes and gene prediction in plants.</title>
        <authorList>
            <person name="Pilkington S.M."/>
            <person name="Crowhurst R."/>
            <person name="Hilario E."/>
            <person name="Nardozza S."/>
            <person name="Fraser L."/>
            <person name="Peng Y."/>
            <person name="Gunaseelan K."/>
            <person name="Simpson R."/>
            <person name="Tahir J."/>
            <person name="Deroles S.C."/>
            <person name="Templeton K."/>
            <person name="Luo Z."/>
            <person name="Davy M."/>
            <person name="Cheng C."/>
            <person name="McNeilage M."/>
            <person name="Scaglione D."/>
            <person name="Liu Y."/>
            <person name="Zhang Q."/>
            <person name="Datson P."/>
            <person name="De Silva N."/>
            <person name="Gardiner S.E."/>
            <person name="Bassett H."/>
            <person name="Chagne D."/>
            <person name="McCallum J."/>
            <person name="Dzierzon H."/>
            <person name="Deng C."/>
            <person name="Wang Y.Y."/>
            <person name="Barron L."/>
            <person name="Manako K."/>
            <person name="Bowen J."/>
            <person name="Foster T.M."/>
            <person name="Erridge Z.A."/>
            <person name="Tiffin H."/>
            <person name="Waite C.N."/>
            <person name="Davies K.M."/>
            <person name="Grierson E.P."/>
            <person name="Laing W.A."/>
            <person name="Kirk R."/>
            <person name="Chen X."/>
            <person name="Wood M."/>
            <person name="Montefiori M."/>
            <person name="Brummell D.A."/>
            <person name="Schwinn K.E."/>
            <person name="Catanach A."/>
            <person name="Fullerton C."/>
            <person name="Li D."/>
            <person name="Meiyalaghan S."/>
            <person name="Nieuwenhuizen N."/>
            <person name="Read N."/>
            <person name="Prakash R."/>
            <person name="Hunter D."/>
            <person name="Zhang H."/>
            <person name="McKenzie M."/>
            <person name="Knabel M."/>
            <person name="Harris A."/>
            <person name="Allan A.C."/>
            <person name="Gleave A."/>
            <person name="Chen A."/>
            <person name="Janssen B.J."/>
            <person name="Plunkett B."/>
            <person name="Ampomah-Dwamena C."/>
            <person name="Voogd C."/>
            <person name="Leif D."/>
            <person name="Lafferty D."/>
            <person name="Souleyre E.J.F."/>
            <person name="Varkonyi-Gasic E."/>
            <person name="Gambi F."/>
            <person name="Hanley J."/>
            <person name="Yao J.L."/>
            <person name="Cheung J."/>
            <person name="David K.M."/>
            <person name="Warren B."/>
            <person name="Marsh K."/>
            <person name="Snowden K.C."/>
            <person name="Lin-Wang K."/>
            <person name="Brian L."/>
            <person name="Martinez-Sanchez M."/>
            <person name="Wang M."/>
            <person name="Ileperuma N."/>
            <person name="Macnee N."/>
            <person name="Campin R."/>
            <person name="McAtee P."/>
            <person name="Drummond R.S.M."/>
            <person name="Espley R.V."/>
            <person name="Ireland H.S."/>
            <person name="Wu R."/>
            <person name="Atkinson R.G."/>
            <person name="Karunairetnam S."/>
            <person name="Bulley S."/>
            <person name="Chunkath S."/>
            <person name="Hanley Z."/>
            <person name="Storey R."/>
            <person name="Thrimawithana A.H."/>
            <person name="Thomson S."/>
            <person name="David C."/>
            <person name="Testolin R."/>
            <person name="Huang H."/>
            <person name="Hellens R.P."/>
            <person name="Schaffer R.J."/>
        </authorList>
    </citation>
    <scope>NUCLEOTIDE SEQUENCE [LARGE SCALE GENOMIC DNA]</scope>
    <source>
        <strain evidence="6">cv. Red5</strain>
    </source>
</reference>
<keyword evidence="6" id="KW-1185">Reference proteome</keyword>
<name>A0A2R6RF92_ACTCC</name>
<dbReference type="InterPro" id="IPR043454">
    <property type="entry name" value="NPH3/RPT2-like"/>
</dbReference>
<dbReference type="GO" id="GO:0016567">
    <property type="term" value="P:protein ubiquitination"/>
    <property type="evidence" value="ECO:0007669"/>
    <property type="project" value="UniProtKB-UniPathway"/>
</dbReference>
<keyword evidence="1" id="KW-0833">Ubl conjugation pathway</keyword>
<evidence type="ECO:0000256" key="1">
    <source>
        <dbReference type="ARBA" id="ARBA00022786"/>
    </source>
</evidence>
<dbReference type="OrthoDB" id="1733310at2759"/>
<organism evidence="5 6">
    <name type="scientific">Actinidia chinensis var. chinensis</name>
    <name type="common">Chinese soft-hair kiwi</name>
    <dbReference type="NCBI Taxonomy" id="1590841"/>
    <lineage>
        <taxon>Eukaryota</taxon>
        <taxon>Viridiplantae</taxon>
        <taxon>Streptophyta</taxon>
        <taxon>Embryophyta</taxon>
        <taxon>Tracheophyta</taxon>
        <taxon>Spermatophyta</taxon>
        <taxon>Magnoliopsida</taxon>
        <taxon>eudicotyledons</taxon>
        <taxon>Gunneridae</taxon>
        <taxon>Pentapetalae</taxon>
        <taxon>asterids</taxon>
        <taxon>Ericales</taxon>
        <taxon>Actinidiaceae</taxon>
        <taxon>Actinidia</taxon>
    </lineage>
</organism>
<evidence type="ECO:0000313" key="5">
    <source>
        <dbReference type="EMBL" id="PSS28703.1"/>
    </source>
</evidence>
<dbReference type="AlphaFoldDB" id="A0A2R6RF92"/>
<evidence type="ECO:0000256" key="2">
    <source>
        <dbReference type="PROSITE-ProRule" id="PRU00982"/>
    </source>
</evidence>
<evidence type="ECO:0000313" key="6">
    <source>
        <dbReference type="Proteomes" id="UP000241394"/>
    </source>
</evidence>
<dbReference type="Gramene" id="PSS28703">
    <property type="protein sequence ID" value="PSS28703"/>
    <property type="gene ID" value="CEY00_Acc06301"/>
</dbReference>
<gene>
    <name evidence="5" type="ORF">CEY00_Acc06301</name>
</gene>
<evidence type="ECO:0000256" key="3">
    <source>
        <dbReference type="SAM" id="Coils"/>
    </source>
</evidence>
<proteinExistence type="inferred from homology"/>
<dbReference type="STRING" id="1590841.A0A2R6RF92"/>
<dbReference type="Proteomes" id="UP000241394">
    <property type="component" value="Chromosome LG6"/>
</dbReference>
<feature type="domain" description="NPH3" evidence="4">
    <location>
        <begin position="1"/>
        <end position="35"/>
    </location>
</feature>
<keyword evidence="3" id="KW-0175">Coiled coil</keyword>
<comment type="similarity">
    <text evidence="2">Belongs to the NPH3 family.</text>
</comment>
<feature type="coiled-coil region" evidence="3">
    <location>
        <begin position="77"/>
        <end position="104"/>
    </location>
</feature>